<feature type="region of interest" description="Disordered" evidence="1">
    <location>
        <begin position="110"/>
        <end position="170"/>
    </location>
</feature>
<feature type="compositionally biased region" description="Basic and acidic residues" evidence="1">
    <location>
        <begin position="134"/>
        <end position="166"/>
    </location>
</feature>
<keyword evidence="3" id="KW-1185">Reference proteome</keyword>
<evidence type="ECO:0000256" key="1">
    <source>
        <dbReference type="SAM" id="MobiDB-lite"/>
    </source>
</evidence>
<dbReference type="Proteomes" id="UP000600918">
    <property type="component" value="Unassembled WGS sequence"/>
</dbReference>
<accession>A0A834P907</accession>
<protein>
    <submittedName>
        <fullName evidence="2">Uncharacterized protein</fullName>
    </submittedName>
</protein>
<dbReference type="EMBL" id="JACSDY010000003">
    <property type="protein sequence ID" value="KAF7432254.1"/>
    <property type="molecule type" value="Genomic_DNA"/>
</dbReference>
<evidence type="ECO:0000313" key="2">
    <source>
        <dbReference type="EMBL" id="KAF7432254.1"/>
    </source>
</evidence>
<proteinExistence type="predicted"/>
<name>A0A834P907_VESPE</name>
<organism evidence="2 3">
    <name type="scientific">Vespula pensylvanica</name>
    <name type="common">Western yellow jacket</name>
    <name type="synonym">Wasp</name>
    <dbReference type="NCBI Taxonomy" id="30213"/>
    <lineage>
        <taxon>Eukaryota</taxon>
        <taxon>Metazoa</taxon>
        <taxon>Ecdysozoa</taxon>
        <taxon>Arthropoda</taxon>
        <taxon>Hexapoda</taxon>
        <taxon>Insecta</taxon>
        <taxon>Pterygota</taxon>
        <taxon>Neoptera</taxon>
        <taxon>Endopterygota</taxon>
        <taxon>Hymenoptera</taxon>
        <taxon>Apocrita</taxon>
        <taxon>Aculeata</taxon>
        <taxon>Vespoidea</taxon>
        <taxon>Vespidae</taxon>
        <taxon>Vespinae</taxon>
        <taxon>Vespula</taxon>
    </lineage>
</organism>
<dbReference type="AlphaFoldDB" id="A0A834P907"/>
<comment type="caution">
    <text evidence="2">The sequence shown here is derived from an EMBL/GenBank/DDBJ whole genome shotgun (WGS) entry which is preliminary data.</text>
</comment>
<sequence length="317" mass="35937">MTVRLLYDEPPVMQPRLSPVERAIAFRKEETDDLKAANEIVPTVIGSPTPSQLRPFPKAIDITLDLSPDSAFHFARTPRRSYINGAVSGPLTRHFPDLAKKIGKRRNVWKGTKKEARGRRGRGGGGGGGVEEEGSYKRVEEDKLVEDVASRDNKREMRGDSKNTRKEAHRHWMLQKSSRLSGLVKKRTEGAVSVNTDDALLSPFMLKNLEGWREVSRIACGLLRFNAAVYEIVRMFSREGEPFLDLPVQPLDTSTVYRLSIQTVVNAFETENPTIDRRRLKDVPSSLLWIVKRDKTTTMFNATLRYEGSKRKIEDSK</sequence>
<evidence type="ECO:0000313" key="3">
    <source>
        <dbReference type="Proteomes" id="UP000600918"/>
    </source>
</evidence>
<reference evidence="2" key="1">
    <citation type="journal article" date="2020" name="G3 (Bethesda)">
        <title>High-Quality Assemblies for Three Invasive Social Wasps from the &lt;i&gt;Vespula&lt;/i&gt; Genus.</title>
        <authorList>
            <person name="Harrop T.W.R."/>
            <person name="Guhlin J."/>
            <person name="McLaughlin G.M."/>
            <person name="Permina E."/>
            <person name="Stockwell P."/>
            <person name="Gilligan J."/>
            <person name="Le Lec M.F."/>
            <person name="Gruber M.A.M."/>
            <person name="Quinn O."/>
            <person name="Lovegrove M."/>
            <person name="Duncan E.J."/>
            <person name="Remnant E.J."/>
            <person name="Van Eeckhoven J."/>
            <person name="Graham B."/>
            <person name="Knapp R.A."/>
            <person name="Langford K.W."/>
            <person name="Kronenberg Z."/>
            <person name="Press M.O."/>
            <person name="Eacker S.M."/>
            <person name="Wilson-Rankin E.E."/>
            <person name="Purcell J."/>
            <person name="Lester P.J."/>
            <person name="Dearden P.K."/>
        </authorList>
    </citation>
    <scope>NUCLEOTIDE SEQUENCE</scope>
    <source>
        <strain evidence="2">Volc-1</strain>
    </source>
</reference>
<gene>
    <name evidence="2" type="ORF">H0235_005178</name>
</gene>